<keyword evidence="1" id="KW-0812">Transmembrane</keyword>
<feature type="transmembrane region" description="Helical" evidence="1">
    <location>
        <begin position="41"/>
        <end position="61"/>
    </location>
</feature>
<keyword evidence="3" id="KW-1185">Reference proteome</keyword>
<evidence type="ECO:0000313" key="2">
    <source>
        <dbReference type="EMBL" id="KXF77798.1"/>
    </source>
</evidence>
<reference evidence="2 3" key="1">
    <citation type="submission" date="2015-11" db="EMBL/GenBank/DDBJ databases">
        <title>Draft genome sequence of Paramesorhizobium deserti A-3-E, a strain highly resistant to diverse beta-lactam antibiotics.</title>
        <authorList>
            <person name="Lv R."/>
            <person name="Yang X."/>
            <person name="Fang N."/>
            <person name="Guo J."/>
            <person name="Luo X."/>
            <person name="Peng F."/>
            <person name="Yang R."/>
            <person name="Cui Y."/>
            <person name="Fang C."/>
            <person name="Song Y."/>
        </authorList>
    </citation>
    <scope>NUCLEOTIDE SEQUENCE [LARGE SCALE GENOMIC DNA]</scope>
    <source>
        <strain evidence="2 3">A-3-E</strain>
    </source>
</reference>
<accession>A0A135HXA4</accession>
<keyword evidence="1" id="KW-1133">Transmembrane helix</keyword>
<dbReference type="Proteomes" id="UP000070107">
    <property type="component" value="Unassembled WGS sequence"/>
</dbReference>
<name>A0A135HXA4_9HYPH</name>
<feature type="transmembrane region" description="Helical" evidence="1">
    <location>
        <begin position="13"/>
        <end position="29"/>
    </location>
</feature>
<proteinExistence type="predicted"/>
<dbReference type="AlphaFoldDB" id="A0A135HXA4"/>
<dbReference type="OrthoDB" id="8591952at2"/>
<keyword evidence="1" id="KW-0472">Membrane</keyword>
<evidence type="ECO:0000313" key="3">
    <source>
        <dbReference type="Proteomes" id="UP000070107"/>
    </source>
</evidence>
<gene>
    <name evidence="2" type="ORF">ATN84_08690</name>
</gene>
<evidence type="ECO:0000256" key="1">
    <source>
        <dbReference type="SAM" id="Phobius"/>
    </source>
</evidence>
<protein>
    <submittedName>
        <fullName evidence="2">Uncharacterized protein</fullName>
    </submittedName>
</protein>
<dbReference type="EMBL" id="LNTU01000012">
    <property type="protein sequence ID" value="KXF77798.1"/>
    <property type="molecule type" value="Genomic_DNA"/>
</dbReference>
<organism evidence="2 3">
    <name type="scientific">Paramesorhizobium deserti</name>
    <dbReference type="NCBI Taxonomy" id="1494590"/>
    <lineage>
        <taxon>Bacteria</taxon>
        <taxon>Pseudomonadati</taxon>
        <taxon>Pseudomonadota</taxon>
        <taxon>Alphaproteobacteria</taxon>
        <taxon>Hyphomicrobiales</taxon>
        <taxon>Phyllobacteriaceae</taxon>
        <taxon>Paramesorhizobium</taxon>
    </lineage>
</organism>
<comment type="caution">
    <text evidence="2">The sequence shown here is derived from an EMBL/GenBank/DDBJ whole genome shotgun (WGS) entry which is preliminary data.</text>
</comment>
<sequence length="66" mass="6895">MAGYLAVLADSDLFGTMALISLAVALMGLSRAARGSRAYQLAAFACLLFMPVLYGVGIYILNLPPA</sequence>